<dbReference type="GO" id="GO:0003677">
    <property type="term" value="F:DNA binding"/>
    <property type="evidence" value="ECO:0007669"/>
    <property type="project" value="UniProtKB-KW"/>
</dbReference>
<evidence type="ECO:0000313" key="6">
    <source>
        <dbReference type="EMBL" id="SMB84417.1"/>
    </source>
</evidence>
<feature type="domain" description="HTH merR-type" evidence="5">
    <location>
        <begin position="118"/>
        <end position="186"/>
    </location>
</feature>
<evidence type="ECO:0000256" key="2">
    <source>
        <dbReference type="ARBA" id="ARBA00023015"/>
    </source>
</evidence>
<protein>
    <submittedName>
        <fullName evidence="6">DNA-binding transcriptional regulator, MerR family</fullName>
    </submittedName>
</protein>
<dbReference type="PANTHER" id="PTHR30204:SF69">
    <property type="entry name" value="MERR-FAMILY TRANSCRIPTIONAL REGULATOR"/>
    <property type="match status" value="1"/>
</dbReference>
<organism evidence="6 7">
    <name type="scientific">Deinococcus hopiensis KR-140</name>
    <dbReference type="NCBI Taxonomy" id="695939"/>
    <lineage>
        <taxon>Bacteria</taxon>
        <taxon>Thermotogati</taxon>
        <taxon>Deinococcota</taxon>
        <taxon>Deinococci</taxon>
        <taxon>Deinococcales</taxon>
        <taxon>Deinococcaceae</taxon>
        <taxon>Deinococcus</taxon>
    </lineage>
</organism>
<keyword evidence="1" id="KW-0678">Repressor</keyword>
<evidence type="ECO:0000256" key="1">
    <source>
        <dbReference type="ARBA" id="ARBA00022491"/>
    </source>
</evidence>
<dbReference type="PRINTS" id="PR00040">
    <property type="entry name" value="HTHMERR"/>
</dbReference>
<dbReference type="Gene3D" id="1.10.1660.10">
    <property type="match status" value="1"/>
</dbReference>
<evidence type="ECO:0000313" key="7">
    <source>
        <dbReference type="Proteomes" id="UP000192582"/>
    </source>
</evidence>
<dbReference type="InterPro" id="IPR047057">
    <property type="entry name" value="MerR_fam"/>
</dbReference>
<dbReference type="AlphaFoldDB" id="A0A1W1UTI5"/>
<sequence length="241" mass="26562">MTVGLRGSEPWAVTWRSPHFGMGAVGLSASAEQATGKTKAGGVIPAAVKRDITFFPTAGVYDRFINGETADLPNDERHRAPALACAVHNALLDPRPPLSYTPYHDVNVMVGVKVTTDRMLIGELSKRAGVTQRTVRYYEGLGLLSAEREGNGFHFYPPEALARLGKIAILKRLGLDLEEIRGVIDLYFTDPRGIEGKRAVLAILEHHLAETQQRIGDLERFQAELKDNIAHMRRVVAQAER</sequence>
<dbReference type="Proteomes" id="UP000192582">
    <property type="component" value="Unassembled WGS sequence"/>
</dbReference>
<evidence type="ECO:0000256" key="3">
    <source>
        <dbReference type="ARBA" id="ARBA00023125"/>
    </source>
</evidence>
<dbReference type="InterPro" id="IPR009061">
    <property type="entry name" value="DNA-bd_dom_put_sf"/>
</dbReference>
<dbReference type="SUPFAM" id="SSF46955">
    <property type="entry name" value="Putative DNA-binding domain"/>
    <property type="match status" value="1"/>
</dbReference>
<dbReference type="PROSITE" id="PS00552">
    <property type="entry name" value="HTH_MERR_1"/>
    <property type="match status" value="1"/>
</dbReference>
<dbReference type="SMART" id="SM00422">
    <property type="entry name" value="HTH_MERR"/>
    <property type="match status" value="1"/>
</dbReference>
<proteinExistence type="predicted"/>
<dbReference type="STRING" id="695939.SAMN00790413_05123"/>
<reference evidence="6 7" key="1">
    <citation type="submission" date="2017-04" db="EMBL/GenBank/DDBJ databases">
        <authorList>
            <person name="Afonso C.L."/>
            <person name="Miller P.J."/>
            <person name="Scott M.A."/>
            <person name="Spackman E."/>
            <person name="Goraichik I."/>
            <person name="Dimitrov K.M."/>
            <person name="Suarez D.L."/>
            <person name="Swayne D.E."/>
        </authorList>
    </citation>
    <scope>NUCLEOTIDE SEQUENCE [LARGE SCALE GENOMIC DNA]</scope>
    <source>
        <strain evidence="6 7">KR-140</strain>
    </source>
</reference>
<evidence type="ECO:0000256" key="4">
    <source>
        <dbReference type="ARBA" id="ARBA00023163"/>
    </source>
</evidence>
<keyword evidence="2" id="KW-0805">Transcription regulation</keyword>
<dbReference type="EMBL" id="FWWU01000007">
    <property type="protein sequence ID" value="SMB84417.1"/>
    <property type="molecule type" value="Genomic_DNA"/>
</dbReference>
<dbReference type="PANTHER" id="PTHR30204">
    <property type="entry name" value="REDOX-CYCLING DRUG-SENSING TRANSCRIPTIONAL ACTIVATOR SOXR"/>
    <property type="match status" value="1"/>
</dbReference>
<accession>A0A1W1UTI5</accession>
<dbReference type="GO" id="GO:0003700">
    <property type="term" value="F:DNA-binding transcription factor activity"/>
    <property type="evidence" value="ECO:0007669"/>
    <property type="project" value="InterPro"/>
</dbReference>
<evidence type="ECO:0000259" key="5">
    <source>
        <dbReference type="PROSITE" id="PS50937"/>
    </source>
</evidence>
<gene>
    <name evidence="6" type="ORF">SAMN00790413_05123</name>
</gene>
<name>A0A1W1UTI5_9DEIO</name>
<dbReference type="PROSITE" id="PS50937">
    <property type="entry name" value="HTH_MERR_2"/>
    <property type="match status" value="1"/>
</dbReference>
<keyword evidence="4" id="KW-0804">Transcription</keyword>
<keyword evidence="3 6" id="KW-0238">DNA-binding</keyword>
<keyword evidence="7" id="KW-1185">Reference proteome</keyword>
<dbReference type="Pfam" id="PF13411">
    <property type="entry name" value="MerR_1"/>
    <property type="match status" value="1"/>
</dbReference>
<dbReference type="InterPro" id="IPR000551">
    <property type="entry name" value="MerR-type_HTH_dom"/>
</dbReference>